<dbReference type="EMBL" id="MEYV01000016">
    <property type="protein sequence ID" value="OGD39891.1"/>
    <property type="molecule type" value="Genomic_DNA"/>
</dbReference>
<dbReference type="InterPro" id="IPR039564">
    <property type="entry name" value="Peptidase_C39-like"/>
</dbReference>
<organism evidence="2 3">
    <name type="scientific">Candidatus Azambacteria bacterium RIFCSPLOWO2_02_FULL_44_14</name>
    <dbReference type="NCBI Taxonomy" id="1797306"/>
    <lineage>
        <taxon>Bacteria</taxon>
        <taxon>Candidatus Azamiibacteriota</taxon>
    </lineage>
</organism>
<dbReference type="Pfam" id="PF13529">
    <property type="entry name" value="Peptidase_C39_2"/>
    <property type="match status" value="1"/>
</dbReference>
<sequence length="254" mass="28605">MKRFIFIAIMGALVFSSLFFYWQKSEPAPPPKINSRNSQPEIQAASDADSLAANALKPSVLLSVPFVSQAPFGLWAPPYNEACEETDLIMAMRWARGQTLTLDEAAREIVSLAVFENKIFGFNEDTNIEQTARLLRDYYNYPNYEIKKDALLGDVKKELNDGNVVILPVAGKLLNNPHFTPPGPDYHMILIRGYDDNTRTFIANDPGTKFGDGYSYNFLTIDRAWHDWTGSKQTVLQGGRNMLVVKKSETLSDR</sequence>
<comment type="caution">
    <text evidence="2">The sequence shown here is derived from an EMBL/GenBank/DDBJ whole genome shotgun (WGS) entry which is preliminary data.</text>
</comment>
<gene>
    <name evidence="2" type="ORF">A3I30_01420</name>
</gene>
<protein>
    <recommendedName>
        <fullName evidence="1">Peptidase C39-like domain-containing protein</fullName>
    </recommendedName>
</protein>
<dbReference type="Gene3D" id="3.90.70.10">
    <property type="entry name" value="Cysteine proteinases"/>
    <property type="match status" value="1"/>
</dbReference>
<proteinExistence type="predicted"/>
<evidence type="ECO:0000313" key="3">
    <source>
        <dbReference type="Proteomes" id="UP000177197"/>
    </source>
</evidence>
<reference evidence="2 3" key="1">
    <citation type="journal article" date="2016" name="Nat. Commun.">
        <title>Thousands of microbial genomes shed light on interconnected biogeochemical processes in an aquifer system.</title>
        <authorList>
            <person name="Anantharaman K."/>
            <person name="Brown C.T."/>
            <person name="Hug L.A."/>
            <person name="Sharon I."/>
            <person name="Castelle C.J."/>
            <person name="Probst A.J."/>
            <person name="Thomas B.C."/>
            <person name="Singh A."/>
            <person name="Wilkins M.J."/>
            <person name="Karaoz U."/>
            <person name="Brodie E.L."/>
            <person name="Williams K.H."/>
            <person name="Hubbard S.S."/>
            <person name="Banfield J.F."/>
        </authorList>
    </citation>
    <scope>NUCLEOTIDE SEQUENCE [LARGE SCALE GENOMIC DNA]</scope>
</reference>
<evidence type="ECO:0000259" key="1">
    <source>
        <dbReference type="Pfam" id="PF13529"/>
    </source>
</evidence>
<name>A0A1F5CAJ7_9BACT</name>
<dbReference type="Proteomes" id="UP000177197">
    <property type="component" value="Unassembled WGS sequence"/>
</dbReference>
<accession>A0A1F5CAJ7</accession>
<evidence type="ECO:0000313" key="2">
    <source>
        <dbReference type="EMBL" id="OGD39891.1"/>
    </source>
</evidence>
<feature type="domain" description="Peptidase C39-like" evidence="1">
    <location>
        <begin position="62"/>
        <end position="206"/>
    </location>
</feature>
<dbReference type="AlphaFoldDB" id="A0A1F5CAJ7"/>